<protein>
    <submittedName>
        <fullName evidence="4">Polysaccharide deacetylase</fullName>
    </submittedName>
</protein>
<dbReference type="InterPro" id="IPR011330">
    <property type="entry name" value="Glyco_hydro/deAcase_b/a-brl"/>
</dbReference>
<organism evidence="4">
    <name type="scientific">hydrothermal vent metagenome</name>
    <dbReference type="NCBI Taxonomy" id="652676"/>
    <lineage>
        <taxon>unclassified sequences</taxon>
        <taxon>metagenomes</taxon>
        <taxon>ecological metagenomes</taxon>
    </lineage>
</organism>
<evidence type="ECO:0000256" key="1">
    <source>
        <dbReference type="ARBA" id="ARBA00004613"/>
    </source>
</evidence>
<dbReference type="GO" id="GO:0005975">
    <property type="term" value="P:carbohydrate metabolic process"/>
    <property type="evidence" value="ECO:0007669"/>
    <property type="project" value="InterPro"/>
</dbReference>
<evidence type="ECO:0000256" key="2">
    <source>
        <dbReference type="ARBA" id="ARBA00022729"/>
    </source>
</evidence>
<dbReference type="EMBL" id="FPHI01000044">
    <property type="protein sequence ID" value="SFV69511.1"/>
    <property type="molecule type" value="Genomic_DNA"/>
</dbReference>
<reference evidence="4" key="1">
    <citation type="submission" date="2016-10" db="EMBL/GenBank/DDBJ databases">
        <authorList>
            <person name="de Groot N.N."/>
        </authorList>
    </citation>
    <scope>NUCLEOTIDE SEQUENCE</scope>
</reference>
<sequence length="227" mass="26817">MYHMIKEHLPNHKKRNKWRVKPEDFEKQMAWFSKHGWHSYTISEMAEAETLPPKSFCITFDDGYEDNFTHALPILQKYGFKATIYLVPHYAYNSWEDFEEGTFDKMLHIEQIKQMQESGLIEFGSHTLHHKNLLTVSSEEADVEICNSKKEVEKMIGRRCKAFAYPYGKYDEKTIKMVENAGYTSATVVKRGFFETGHLFEIKRIGILGTESFFDFYLKITRIRNKL</sequence>
<dbReference type="Pfam" id="PF01522">
    <property type="entry name" value="Polysacc_deac_1"/>
    <property type="match status" value="1"/>
</dbReference>
<dbReference type="InterPro" id="IPR051398">
    <property type="entry name" value="Polysacch_Deacetylase"/>
</dbReference>
<evidence type="ECO:0000313" key="4">
    <source>
        <dbReference type="EMBL" id="SFV69511.1"/>
    </source>
</evidence>
<feature type="domain" description="NodB homology" evidence="3">
    <location>
        <begin position="54"/>
        <end position="227"/>
    </location>
</feature>
<proteinExistence type="predicted"/>
<dbReference type="GO" id="GO:0005576">
    <property type="term" value="C:extracellular region"/>
    <property type="evidence" value="ECO:0007669"/>
    <property type="project" value="UniProtKB-SubCell"/>
</dbReference>
<dbReference type="PROSITE" id="PS51677">
    <property type="entry name" value="NODB"/>
    <property type="match status" value="1"/>
</dbReference>
<dbReference type="InterPro" id="IPR002509">
    <property type="entry name" value="NODB_dom"/>
</dbReference>
<dbReference type="PANTHER" id="PTHR34216">
    <property type="match status" value="1"/>
</dbReference>
<comment type="subcellular location">
    <subcellularLocation>
        <location evidence="1">Secreted</location>
    </subcellularLocation>
</comment>
<accession>A0A1W1CV26</accession>
<dbReference type="GO" id="GO:0016810">
    <property type="term" value="F:hydrolase activity, acting on carbon-nitrogen (but not peptide) bonds"/>
    <property type="evidence" value="ECO:0007669"/>
    <property type="project" value="InterPro"/>
</dbReference>
<dbReference type="PANTHER" id="PTHR34216:SF3">
    <property type="entry name" value="POLY-BETA-1,6-N-ACETYL-D-GLUCOSAMINE N-DEACETYLASE"/>
    <property type="match status" value="1"/>
</dbReference>
<dbReference type="Gene3D" id="3.20.20.370">
    <property type="entry name" value="Glycoside hydrolase/deacetylase"/>
    <property type="match status" value="1"/>
</dbReference>
<keyword evidence="2" id="KW-0732">Signal</keyword>
<name>A0A1W1CV26_9ZZZZ</name>
<dbReference type="SUPFAM" id="SSF88713">
    <property type="entry name" value="Glycoside hydrolase/deacetylase"/>
    <property type="match status" value="1"/>
</dbReference>
<evidence type="ECO:0000259" key="3">
    <source>
        <dbReference type="PROSITE" id="PS51677"/>
    </source>
</evidence>
<dbReference type="AlphaFoldDB" id="A0A1W1CV26"/>
<dbReference type="CDD" id="cd10918">
    <property type="entry name" value="CE4_NodB_like_5s_6s"/>
    <property type="match status" value="1"/>
</dbReference>
<gene>
    <name evidence="4" type="ORF">MNB_SV-3-552</name>
</gene>